<proteinExistence type="predicted"/>
<comment type="caution">
    <text evidence="3">The sequence shown here is derived from an EMBL/GenBank/DDBJ whole genome shotgun (WGS) entry which is preliminary data.</text>
</comment>
<dbReference type="InterPro" id="IPR039459">
    <property type="entry name" value="RepB-like_DNA_primase_dom"/>
</dbReference>
<dbReference type="Pfam" id="PF16793">
    <property type="entry name" value="RepB_primase"/>
    <property type="match status" value="1"/>
</dbReference>
<evidence type="ECO:0000256" key="1">
    <source>
        <dbReference type="SAM" id="MobiDB-lite"/>
    </source>
</evidence>
<protein>
    <submittedName>
        <fullName evidence="3">Homeodomain-like domain-containing protein</fullName>
    </submittedName>
</protein>
<evidence type="ECO:0000259" key="2">
    <source>
        <dbReference type="Pfam" id="PF16793"/>
    </source>
</evidence>
<feature type="domain" description="RepB-like DNA primase" evidence="2">
    <location>
        <begin position="138"/>
        <end position="215"/>
    </location>
</feature>
<reference evidence="3 4" key="1">
    <citation type="submission" date="2019-03" db="EMBL/GenBank/DDBJ databases">
        <title>Genomic Encyclopedia of Type Strains, Phase IV (KMG-IV): sequencing the most valuable type-strain genomes for metagenomic binning, comparative biology and taxonomic classification.</title>
        <authorList>
            <person name="Goeker M."/>
        </authorList>
    </citation>
    <scope>NUCLEOTIDE SEQUENCE [LARGE SCALE GENOMIC DNA]</scope>
    <source>
        <strain evidence="3 4">DSM 17974</strain>
    </source>
</reference>
<dbReference type="InterPro" id="IPR036388">
    <property type="entry name" value="WH-like_DNA-bd_sf"/>
</dbReference>
<evidence type="ECO:0000313" key="3">
    <source>
        <dbReference type="EMBL" id="TDY38977.1"/>
    </source>
</evidence>
<dbReference type="OrthoDB" id="6008408at2"/>
<keyword evidence="4" id="KW-1185">Reference proteome</keyword>
<organism evidence="3 4">
    <name type="scientific">Alicyclobacillus sacchari</name>
    <dbReference type="NCBI Taxonomy" id="392010"/>
    <lineage>
        <taxon>Bacteria</taxon>
        <taxon>Bacillati</taxon>
        <taxon>Bacillota</taxon>
        <taxon>Bacilli</taxon>
        <taxon>Bacillales</taxon>
        <taxon>Alicyclobacillaceae</taxon>
        <taxon>Alicyclobacillus</taxon>
    </lineage>
</organism>
<keyword evidence="3" id="KW-0371">Homeobox</keyword>
<dbReference type="SUPFAM" id="SSF56747">
    <property type="entry name" value="Prim-pol domain"/>
    <property type="match status" value="1"/>
</dbReference>
<name>A0A4R8L8A3_9BACL</name>
<dbReference type="Proteomes" id="UP000294581">
    <property type="component" value="Unassembled WGS sequence"/>
</dbReference>
<dbReference type="GO" id="GO:0003677">
    <property type="term" value="F:DNA binding"/>
    <property type="evidence" value="ECO:0007669"/>
    <property type="project" value="UniProtKB-KW"/>
</dbReference>
<dbReference type="Gene3D" id="3.30.70.1790">
    <property type="entry name" value="RepB DNA-primase, N-terminal domain"/>
    <property type="match status" value="1"/>
</dbReference>
<accession>A0A4R8L8A3</accession>
<dbReference type="AlphaFoldDB" id="A0A4R8L8A3"/>
<feature type="region of interest" description="Disordered" evidence="1">
    <location>
        <begin position="419"/>
        <end position="438"/>
    </location>
</feature>
<keyword evidence="3" id="KW-0238">DNA-binding</keyword>
<dbReference type="RefSeq" id="WP_134161223.1">
    <property type="nucleotide sequence ID" value="NZ_SORF01000028.1"/>
</dbReference>
<gene>
    <name evidence="3" type="ORF">C7445_1282</name>
</gene>
<dbReference type="Gene3D" id="1.10.10.10">
    <property type="entry name" value="Winged helix-like DNA-binding domain superfamily/Winged helix DNA-binding domain"/>
    <property type="match status" value="1"/>
</dbReference>
<evidence type="ECO:0000313" key="4">
    <source>
        <dbReference type="Proteomes" id="UP000294581"/>
    </source>
</evidence>
<sequence>MLVAENEPFLVEEDDDLDIGEWVERINKESRSRVPEPVDAGCGFTMMDYISVLHGDNKGWIALAKKTPNWKQRHYRYADICEELIDVDLDSYMTVNTFNRPKRNEESAFELNAFYVDLDVYKTDVLPAYAIYSIKEDLIRYGEIPAPTFWIDSGNGLYLVWKIETVPGQSQKALTLYRKIQEYLVDLLAEYGADEACKDASRVLRIPGTRNSKTGRMAQIIEYNPDAVYTMRQFIDEYLPQRYHDDWFRDQYPEFPSKKKKPVKRKRTKAFAEPSSITRLKTKNTYTLHKGRIDDLLTLCNIRGWNMTGHRELTLFLLRYWTSIVENDEKATEFILEVNRKFTEPLPEHEVLQATKSADKASQAFLSDEMVEYQGKQMRHGYGYNYKNESLIRIFEITPEEQKHLSVIVGTEVKYSRNNARRRDERRNANGLTSREQQRQDMIQQVASLLSEGLKQKEIAERLGITSARVSQIKKKLNETALYIKGGSPGPVYGCLGDSILSEEPDSVALVACFESADFGGASLVTLWDSYVSTAIGRMALQEVAASDSS</sequence>
<dbReference type="EMBL" id="SORF01000028">
    <property type="protein sequence ID" value="TDY38977.1"/>
    <property type="molecule type" value="Genomic_DNA"/>
</dbReference>